<keyword evidence="1" id="KW-0808">Transferase</keyword>
<evidence type="ECO:0000256" key="2">
    <source>
        <dbReference type="ARBA" id="ARBA00023315"/>
    </source>
</evidence>
<dbReference type="GO" id="GO:0016747">
    <property type="term" value="F:acyltransferase activity, transferring groups other than amino-acyl groups"/>
    <property type="evidence" value="ECO:0007669"/>
    <property type="project" value="InterPro"/>
</dbReference>
<keyword evidence="5" id="KW-1185">Reference proteome</keyword>
<dbReference type="EMBL" id="BORS01000004">
    <property type="protein sequence ID" value="GIO41595.1"/>
    <property type="molecule type" value="Genomic_DNA"/>
</dbReference>
<dbReference type="RefSeq" id="WP_301625899.1">
    <property type="nucleotide sequence ID" value="NZ_BORS01000004.1"/>
</dbReference>
<dbReference type="InterPro" id="IPR050680">
    <property type="entry name" value="YpeA/RimI_acetyltransf"/>
</dbReference>
<dbReference type="Proteomes" id="UP000678895">
    <property type="component" value="Unassembled WGS sequence"/>
</dbReference>
<feature type="domain" description="N-acetyltransferase" evidence="3">
    <location>
        <begin position="1"/>
        <end position="141"/>
    </location>
</feature>
<dbReference type="Pfam" id="PF00583">
    <property type="entry name" value="Acetyltransf_1"/>
    <property type="match status" value="1"/>
</dbReference>
<evidence type="ECO:0000313" key="4">
    <source>
        <dbReference type="EMBL" id="GIO41595.1"/>
    </source>
</evidence>
<dbReference type="InterPro" id="IPR000182">
    <property type="entry name" value="GNAT_dom"/>
</dbReference>
<keyword evidence="2" id="KW-0012">Acyltransferase</keyword>
<dbReference type="SUPFAM" id="SSF55729">
    <property type="entry name" value="Acyl-CoA N-acyltransferases (Nat)"/>
    <property type="match status" value="1"/>
</dbReference>
<comment type="caution">
    <text evidence="4">The sequence shown here is derived from an EMBL/GenBank/DDBJ whole genome shotgun (WGS) entry which is preliminary data.</text>
</comment>
<dbReference type="PROSITE" id="PS51186">
    <property type="entry name" value="GNAT"/>
    <property type="match status" value="1"/>
</dbReference>
<dbReference type="AlphaFoldDB" id="A0A919Y382"/>
<dbReference type="CDD" id="cd04301">
    <property type="entry name" value="NAT_SF"/>
    <property type="match status" value="1"/>
</dbReference>
<dbReference type="PANTHER" id="PTHR43420">
    <property type="entry name" value="ACETYLTRANSFERASE"/>
    <property type="match status" value="1"/>
</dbReference>
<dbReference type="InterPro" id="IPR016181">
    <property type="entry name" value="Acyl_CoA_acyltransferase"/>
</dbReference>
<organism evidence="4 5">
    <name type="scientific">Paenibacillus apis</name>
    <dbReference type="NCBI Taxonomy" id="1792174"/>
    <lineage>
        <taxon>Bacteria</taxon>
        <taxon>Bacillati</taxon>
        <taxon>Bacillota</taxon>
        <taxon>Bacilli</taxon>
        <taxon>Bacillales</taxon>
        <taxon>Paenibacillaceae</taxon>
        <taxon>Paenibacillus</taxon>
    </lineage>
</organism>
<protein>
    <submittedName>
        <fullName evidence="4">N-acetyltransferase</fullName>
    </submittedName>
</protein>
<reference evidence="4" key="1">
    <citation type="submission" date="2021-03" db="EMBL/GenBank/DDBJ databases">
        <title>Antimicrobial resistance genes in bacteria isolated from Japanese honey, and their potential for conferring macrolide and lincosamide resistance in the American foulbrood pathogen Paenibacillus larvae.</title>
        <authorList>
            <person name="Okamoto M."/>
            <person name="Kumagai M."/>
            <person name="Kanamori H."/>
            <person name="Takamatsu D."/>
        </authorList>
    </citation>
    <scope>NUCLEOTIDE SEQUENCE</scope>
    <source>
        <strain evidence="4">J41TS4</strain>
    </source>
</reference>
<name>A0A919Y382_9BACL</name>
<evidence type="ECO:0000313" key="5">
    <source>
        <dbReference type="Proteomes" id="UP000678895"/>
    </source>
</evidence>
<evidence type="ECO:0000256" key="1">
    <source>
        <dbReference type="ARBA" id="ARBA00022679"/>
    </source>
</evidence>
<sequence>MNIQIISKNSDEESKYVRFKLIEFNANQLPDNIKDNYEEINLNVKDPEGNIIAGILSVFCWTWLEVDILWVDENYRGQGYGSRLLIEVEKIAKDKGCTFIKLNTFSFQAPDFYKKHGYKVIAAIDNAPKGHKHYYLIKELN</sequence>
<evidence type="ECO:0000259" key="3">
    <source>
        <dbReference type="PROSITE" id="PS51186"/>
    </source>
</evidence>
<gene>
    <name evidence="4" type="ORF">J41TS4_13530</name>
</gene>
<accession>A0A919Y382</accession>
<dbReference type="Gene3D" id="3.40.630.30">
    <property type="match status" value="1"/>
</dbReference>
<proteinExistence type="predicted"/>